<dbReference type="EMBL" id="CP021404">
    <property type="protein sequence ID" value="ATI42387.1"/>
    <property type="molecule type" value="Genomic_DNA"/>
</dbReference>
<dbReference type="InterPro" id="IPR007024">
    <property type="entry name" value="BLUF_domain"/>
</dbReference>
<evidence type="ECO:0000313" key="3">
    <source>
        <dbReference type="Proteomes" id="UP000219050"/>
    </source>
</evidence>
<reference evidence="2 3" key="1">
    <citation type="submission" date="2017-05" db="EMBL/GenBank/DDBJ databases">
        <title>Comparative genomic and metabolic analysis of manganese-oxidizing mechanisms in Celeribater manganoxidans DY25T: its adaption to the environment of polymetallic nodule.</title>
        <authorList>
            <person name="Wang X."/>
        </authorList>
    </citation>
    <scope>NUCLEOTIDE SEQUENCE [LARGE SCALE GENOMIC DNA]</scope>
    <source>
        <strain evidence="2 3">DY25</strain>
    </source>
</reference>
<dbReference type="RefSeq" id="WP_097373544.1">
    <property type="nucleotide sequence ID" value="NZ_CP021404.1"/>
</dbReference>
<evidence type="ECO:0000313" key="2">
    <source>
        <dbReference type="EMBL" id="ATI42387.1"/>
    </source>
</evidence>
<sequence length="148" mass="16519">MSLNYLVYVSQAAHDLSEAALADILRASQRYNAARDITGALLFVEGRDGRRGAFMQLLEGDDQELERLRARIFDDPRHHTKVVLDRGPLTQRNFADWSMAFRAVTPPDLAGHPEFADLADPGFMERCQQQGAPGAVAFLCEFWDAAPL</sequence>
<dbReference type="Gene3D" id="3.30.70.100">
    <property type="match status" value="1"/>
</dbReference>
<accession>A0A291M0K0</accession>
<proteinExistence type="predicted"/>
<evidence type="ECO:0000259" key="1">
    <source>
        <dbReference type="PROSITE" id="PS50925"/>
    </source>
</evidence>
<dbReference type="InterPro" id="IPR036046">
    <property type="entry name" value="Acylphosphatase-like_dom_sf"/>
</dbReference>
<dbReference type="Proteomes" id="UP000219050">
    <property type="component" value="Chromosome"/>
</dbReference>
<dbReference type="SMART" id="SM01034">
    <property type="entry name" value="BLUF"/>
    <property type="match status" value="1"/>
</dbReference>
<protein>
    <recommendedName>
        <fullName evidence="1">BLUF domain-containing protein</fullName>
    </recommendedName>
</protein>
<keyword evidence="3" id="KW-1185">Reference proteome</keyword>
<organism evidence="2 3">
    <name type="scientific">Pacificitalea manganoxidans</name>
    <dbReference type="NCBI Taxonomy" id="1411902"/>
    <lineage>
        <taxon>Bacteria</taxon>
        <taxon>Pseudomonadati</taxon>
        <taxon>Pseudomonadota</taxon>
        <taxon>Alphaproteobacteria</taxon>
        <taxon>Rhodobacterales</taxon>
        <taxon>Paracoccaceae</taxon>
        <taxon>Pacificitalea</taxon>
    </lineage>
</organism>
<dbReference type="Pfam" id="PF04940">
    <property type="entry name" value="BLUF"/>
    <property type="match status" value="1"/>
</dbReference>
<dbReference type="GO" id="GO:0071949">
    <property type="term" value="F:FAD binding"/>
    <property type="evidence" value="ECO:0007669"/>
    <property type="project" value="InterPro"/>
</dbReference>
<dbReference type="PROSITE" id="PS50925">
    <property type="entry name" value="BLUF"/>
    <property type="match status" value="1"/>
</dbReference>
<dbReference type="OrthoDB" id="196105at2"/>
<dbReference type="GO" id="GO:0009882">
    <property type="term" value="F:blue light photoreceptor activity"/>
    <property type="evidence" value="ECO:0007669"/>
    <property type="project" value="InterPro"/>
</dbReference>
<gene>
    <name evidence="2" type="ORF">CBW24_10435</name>
</gene>
<dbReference type="SUPFAM" id="SSF54975">
    <property type="entry name" value="Acylphosphatase/BLUF domain-like"/>
    <property type="match status" value="1"/>
</dbReference>
<name>A0A291M0K0_9RHOB</name>
<dbReference type="KEGG" id="cmag:CBW24_10435"/>
<feature type="domain" description="BLUF" evidence="1">
    <location>
        <begin position="3"/>
        <end position="100"/>
    </location>
</feature>
<dbReference type="AlphaFoldDB" id="A0A291M0K0"/>